<evidence type="ECO:0000313" key="3">
    <source>
        <dbReference type="Proteomes" id="UP000198822"/>
    </source>
</evidence>
<protein>
    <submittedName>
        <fullName evidence="2">Uncharacterized membrane protein, DUF485 family</fullName>
    </submittedName>
</protein>
<dbReference type="RefSeq" id="WP_092505059.1">
    <property type="nucleotide sequence ID" value="NZ_LT629695.1"/>
</dbReference>
<dbReference type="PANTHER" id="PTHR38441:SF1">
    <property type="entry name" value="MEMBRANE PROTEIN"/>
    <property type="match status" value="1"/>
</dbReference>
<dbReference type="Proteomes" id="UP000198822">
    <property type="component" value="Chromosome I"/>
</dbReference>
<gene>
    <name evidence="2" type="ORF">SAMN04489720_2250</name>
</gene>
<keyword evidence="1" id="KW-0812">Transmembrane</keyword>
<keyword evidence="1" id="KW-0472">Membrane</keyword>
<keyword evidence="1" id="KW-1133">Transmembrane helix</keyword>
<proteinExistence type="predicted"/>
<accession>A0A1G8EYY1</accession>
<feature type="transmembrane region" description="Helical" evidence="1">
    <location>
        <begin position="65"/>
        <end position="86"/>
    </location>
</feature>
<dbReference type="STRING" id="399736.SAMN04489720_2250"/>
<name>A0A1G8EYY1_9MICO</name>
<dbReference type="PANTHER" id="PTHR38441">
    <property type="entry name" value="INTEGRAL MEMBRANE PROTEIN-RELATED"/>
    <property type="match status" value="1"/>
</dbReference>
<reference evidence="3" key="1">
    <citation type="submission" date="2016-10" db="EMBL/GenBank/DDBJ databases">
        <authorList>
            <person name="Varghese N."/>
            <person name="Submissions S."/>
        </authorList>
    </citation>
    <scope>NUCLEOTIDE SEQUENCE [LARGE SCALE GENOMIC DNA]</scope>
    <source>
        <strain evidence="3">DSM 22002</strain>
    </source>
</reference>
<organism evidence="2 3">
    <name type="scientific">Agrococcus jejuensis</name>
    <dbReference type="NCBI Taxonomy" id="399736"/>
    <lineage>
        <taxon>Bacteria</taxon>
        <taxon>Bacillati</taxon>
        <taxon>Actinomycetota</taxon>
        <taxon>Actinomycetes</taxon>
        <taxon>Micrococcales</taxon>
        <taxon>Microbacteriaceae</taxon>
        <taxon>Agrococcus</taxon>
    </lineage>
</organism>
<dbReference type="Pfam" id="PF04341">
    <property type="entry name" value="DUF485"/>
    <property type="match status" value="1"/>
</dbReference>
<evidence type="ECO:0000256" key="1">
    <source>
        <dbReference type="SAM" id="Phobius"/>
    </source>
</evidence>
<dbReference type="InterPro" id="IPR007436">
    <property type="entry name" value="DUF485"/>
</dbReference>
<dbReference type="EMBL" id="LT629695">
    <property type="protein sequence ID" value="SDH75106.1"/>
    <property type="molecule type" value="Genomic_DNA"/>
</dbReference>
<sequence>MTTPDHLADRSIAVQASPEFQGLRRSFFTFILPLTVLFLLWYLAYVLLAGFAPDLFATRVGDSNITVGLLFGLGQFVTTFGITMAYRSWANKRYDPHAAEIREEMERGELDAPAAGEEAAR</sequence>
<keyword evidence="3" id="KW-1185">Reference proteome</keyword>
<feature type="transmembrane region" description="Helical" evidence="1">
    <location>
        <begin position="27"/>
        <end position="53"/>
    </location>
</feature>
<dbReference type="AlphaFoldDB" id="A0A1G8EYY1"/>
<dbReference type="OrthoDB" id="3543412at2"/>
<evidence type="ECO:0000313" key="2">
    <source>
        <dbReference type="EMBL" id="SDH75106.1"/>
    </source>
</evidence>